<dbReference type="Pfam" id="PF02515">
    <property type="entry name" value="CoA_transf_3"/>
    <property type="match status" value="1"/>
</dbReference>
<evidence type="ECO:0000256" key="1">
    <source>
        <dbReference type="SAM" id="MobiDB-lite"/>
    </source>
</evidence>
<sequence length="506" mass="53598">MSATTRNPHDHHGADAPCTAQQALSALWQQAGLPMQALERAHLHGVAMGFPSSFAVDVAAQTAVAAAALAASEIERLRSPASAPQRVSVDVQHALAESTGYFTLDGERPPVWSPVSGLYACGEDTDQPGHVRIHANFAHHRDGALRLLGLPEGEGTTREQVRQALRRWTAVDFESQATQAGLVVAAVRTSAEWLASPVQAAIAAQELVGITRVADAKPLAWPAHSGKQRPLAGLKVLDLTRILAGPVGARTLAAYGADVLMINSPHLPNIEAIADVSRGKRSAWLDLKDAAASATMRRLLQEAHVFIQGYRPGGLQRLGLGVSEVAQIRPGIVYASLSAYGREGPWADKRGFDSLVQTVSGINSDEAAAFQSAEPRALPMQTLDYCAGFLLAFGVQVALMRQAGQGGTWHVQVSLARVAQWLRQLGRRPVAGQGAPGKVDERVAPWLRAEPSGFGALQAVTHAGMLSATPSGWDRPSVPREPIRPHGFKTTPNERATRGQGAGAGT</sequence>
<dbReference type="EMBL" id="CP060783">
    <property type="protein sequence ID" value="QNP48530.1"/>
    <property type="molecule type" value="Genomic_DNA"/>
</dbReference>
<dbReference type="PANTHER" id="PTHR48228:SF4">
    <property type="entry name" value="BLR3030 PROTEIN"/>
    <property type="match status" value="1"/>
</dbReference>
<protein>
    <submittedName>
        <fullName evidence="2">CoA transferase</fullName>
    </submittedName>
</protein>
<dbReference type="InterPro" id="IPR050509">
    <property type="entry name" value="CoA-transferase_III"/>
</dbReference>
<gene>
    <name evidence="2" type="ORF">H9K75_21890</name>
</gene>
<evidence type="ECO:0000313" key="3">
    <source>
        <dbReference type="Proteomes" id="UP000516028"/>
    </source>
</evidence>
<dbReference type="Gene3D" id="3.40.50.10540">
    <property type="entry name" value="Crotonobetainyl-coa:carnitine coa-transferase, domain 1"/>
    <property type="match status" value="1"/>
</dbReference>
<dbReference type="GO" id="GO:0016740">
    <property type="term" value="F:transferase activity"/>
    <property type="evidence" value="ECO:0007669"/>
    <property type="project" value="UniProtKB-KW"/>
</dbReference>
<organism evidence="2 3">
    <name type="scientific">Diaphorobacter aerolatus</name>
    <dbReference type="NCBI Taxonomy" id="1288495"/>
    <lineage>
        <taxon>Bacteria</taxon>
        <taxon>Pseudomonadati</taxon>
        <taxon>Pseudomonadota</taxon>
        <taxon>Betaproteobacteria</taxon>
        <taxon>Burkholderiales</taxon>
        <taxon>Comamonadaceae</taxon>
        <taxon>Diaphorobacter</taxon>
    </lineage>
</organism>
<feature type="region of interest" description="Disordered" evidence="1">
    <location>
        <begin position="470"/>
        <end position="506"/>
    </location>
</feature>
<keyword evidence="2" id="KW-0808">Transferase</keyword>
<dbReference type="AlphaFoldDB" id="A0A7H0GJR4"/>
<dbReference type="InterPro" id="IPR023606">
    <property type="entry name" value="CoA-Trfase_III_dom_1_sf"/>
</dbReference>
<keyword evidence="3" id="KW-1185">Reference proteome</keyword>
<dbReference type="RefSeq" id="WP_187724127.1">
    <property type="nucleotide sequence ID" value="NZ_CP060783.1"/>
</dbReference>
<accession>A0A7H0GJR4</accession>
<reference evidence="2 3" key="1">
    <citation type="submission" date="2020-08" db="EMBL/GenBank/DDBJ databases">
        <title>Genome sequence of Diaphorobacter aerolatus KACC 16536T.</title>
        <authorList>
            <person name="Hyun D.-W."/>
            <person name="Bae J.-W."/>
        </authorList>
    </citation>
    <scope>NUCLEOTIDE SEQUENCE [LARGE SCALE GENOMIC DNA]</scope>
    <source>
        <strain evidence="2 3">KACC 16536</strain>
    </source>
</reference>
<dbReference type="InterPro" id="IPR003673">
    <property type="entry name" value="CoA-Trfase_fam_III"/>
</dbReference>
<name>A0A7H0GJR4_9BURK</name>
<dbReference type="Proteomes" id="UP000516028">
    <property type="component" value="Chromosome"/>
</dbReference>
<evidence type="ECO:0000313" key="2">
    <source>
        <dbReference type="EMBL" id="QNP48530.1"/>
    </source>
</evidence>
<proteinExistence type="predicted"/>
<dbReference type="PANTHER" id="PTHR48228">
    <property type="entry name" value="SUCCINYL-COA--D-CITRAMALATE COA-TRANSFERASE"/>
    <property type="match status" value="1"/>
</dbReference>
<dbReference type="SUPFAM" id="SSF89796">
    <property type="entry name" value="CoA-transferase family III (CaiB/BaiF)"/>
    <property type="match status" value="2"/>
</dbReference>
<dbReference type="KEGG" id="daer:H9K75_21890"/>